<sequence length="87" mass="9543">MSDTKARTAEQIEADIAATRLRLASTVDELVDRANPKNVALRQVEQAKSQVFDEQGRLRTQKIAAVAAAVVGVVGMLLMIRRLVGRR</sequence>
<keyword evidence="1" id="KW-1133">Transmembrane helix</keyword>
<dbReference type="AlphaFoldDB" id="A0A4V3GFU3"/>
<proteinExistence type="predicted"/>
<dbReference type="Pfam" id="PF12277">
    <property type="entry name" value="DUF3618"/>
    <property type="match status" value="1"/>
</dbReference>
<feature type="transmembrane region" description="Helical" evidence="1">
    <location>
        <begin position="63"/>
        <end position="84"/>
    </location>
</feature>
<organism evidence="2 3">
    <name type="scientific">Kribbella pratensis</name>
    <dbReference type="NCBI Taxonomy" id="2512112"/>
    <lineage>
        <taxon>Bacteria</taxon>
        <taxon>Bacillati</taxon>
        <taxon>Actinomycetota</taxon>
        <taxon>Actinomycetes</taxon>
        <taxon>Propionibacteriales</taxon>
        <taxon>Kribbellaceae</taxon>
        <taxon>Kribbella</taxon>
    </lineage>
</organism>
<dbReference type="RefSeq" id="WP_202871722.1">
    <property type="nucleotide sequence ID" value="NZ_SODP01000002.1"/>
</dbReference>
<evidence type="ECO:0000313" key="3">
    <source>
        <dbReference type="Proteomes" id="UP000295146"/>
    </source>
</evidence>
<dbReference type="InterPro" id="IPR022062">
    <property type="entry name" value="DUF3618"/>
</dbReference>
<reference evidence="2 3" key="1">
    <citation type="submission" date="2019-03" db="EMBL/GenBank/DDBJ databases">
        <title>Genomic Encyclopedia of Type Strains, Phase III (KMG-III): the genomes of soil and plant-associated and newly described type strains.</title>
        <authorList>
            <person name="Whitman W."/>
        </authorList>
    </citation>
    <scope>NUCLEOTIDE SEQUENCE [LARGE SCALE GENOMIC DNA]</scope>
    <source>
        <strain evidence="2 3">VKM Ac-2573</strain>
    </source>
</reference>
<keyword evidence="1" id="KW-0472">Membrane</keyword>
<accession>A0A4V3GFU3</accession>
<dbReference type="EMBL" id="SODP01000002">
    <property type="protein sequence ID" value="TDW69547.1"/>
    <property type="molecule type" value="Genomic_DNA"/>
</dbReference>
<name>A0A4V3GFU3_9ACTN</name>
<keyword evidence="1" id="KW-0812">Transmembrane</keyword>
<protein>
    <submittedName>
        <fullName evidence="2">Uncharacterized protein DUF3618</fullName>
    </submittedName>
</protein>
<gene>
    <name evidence="2" type="ORF">EV653_3572</name>
</gene>
<evidence type="ECO:0000256" key="1">
    <source>
        <dbReference type="SAM" id="Phobius"/>
    </source>
</evidence>
<comment type="caution">
    <text evidence="2">The sequence shown here is derived from an EMBL/GenBank/DDBJ whole genome shotgun (WGS) entry which is preliminary data.</text>
</comment>
<evidence type="ECO:0000313" key="2">
    <source>
        <dbReference type="EMBL" id="TDW69547.1"/>
    </source>
</evidence>
<keyword evidence="3" id="KW-1185">Reference proteome</keyword>
<dbReference type="Proteomes" id="UP000295146">
    <property type="component" value="Unassembled WGS sequence"/>
</dbReference>